<dbReference type="GO" id="GO:0020037">
    <property type="term" value="F:heme binding"/>
    <property type="evidence" value="ECO:0007669"/>
    <property type="project" value="InterPro"/>
</dbReference>
<evidence type="ECO:0000256" key="3">
    <source>
        <dbReference type="ARBA" id="ARBA00023004"/>
    </source>
</evidence>
<dbReference type="GO" id="GO:0009055">
    <property type="term" value="F:electron transfer activity"/>
    <property type="evidence" value="ECO:0007669"/>
    <property type="project" value="InterPro"/>
</dbReference>
<dbReference type="Pfam" id="PF13442">
    <property type="entry name" value="Cytochrome_CBB3"/>
    <property type="match status" value="1"/>
</dbReference>
<keyword evidence="6" id="KW-1133">Transmembrane helix</keyword>
<dbReference type="InterPro" id="IPR036909">
    <property type="entry name" value="Cyt_c-like_dom_sf"/>
</dbReference>
<keyword evidence="9" id="KW-1185">Reference proteome</keyword>
<feature type="region of interest" description="Disordered" evidence="5">
    <location>
        <begin position="303"/>
        <end position="442"/>
    </location>
</feature>
<sequence>MKDEIMAEIEDQELIHGLTAEFDSVDSLLTACRRVRDAGFTRTDAFTPFPVHGIDKALGIRPTKLPWISLTGGVIGCLTGLAMEVWMNGINYQYIISGKPFISLPAFIPVSFELTILLAAFSSFLGMLALNRLPRFSNPLFTNPRFDRATDDRFFLFIDSKDPRFELEGARKLLSDCGSQHVDPVVEDNSSATVPRPFFYVLCTLAILALVPPVVIARMRVTRSGSPRFHIFYDMDFSPAKDAQTKTTLFADGRSMRPDVPGTVARGQLEYGLDFNTGIDMEALAAIDPERAQRLVGAFQPPAEEPAEEAPAEDTPAVEEVPAEDEPAEQPPAEEEPAEEEPADDKPAEDKPAEDKPAEDKPADDKPADDKPAEEKPAEEKPADEEPMEEKPADDKPAEEKPAEEKPADAKPMAEEKPAEEQPAEEAPAAEPPVDSLTVDNTPWLKTNPLSITMAKLERGQQQFNIYCAVCHGRDGSGSGLVAQRAQKILSPTWVPPTKLYNVDLGPEQYPDGKLFNTITHGIRKMPGYGAQIKAEDRWAIVAYLRALQASRNADALVDLVPEGQRSELKSMQEAVKQRLEEEAQKAAEAANKSAEDAPKTALQNS</sequence>
<dbReference type="SUPFAM" id="SSF46626">
    <property type="entry name" value="Cytochrome c"/>
    <property type="match status" value="1"/>
</dbReference>
<evidence type="ECO:0000256" key="4">
    <source>
        <dbReference type="PROSITE-ProRule" id="PRU00433"/>
    </source>
</evidence>
<evidence type="ECO:0000259" key="7">
    <source>
        <dbReference type="PROSITE" id="PS51007"/>
    </source>
</evidence>
<name>A0A5B9QS40_9BACT</name>
<gene>
    <name evidence="8" type="ORF">UC8_27360</name>
</gene>
<feature type="region of interest" description="Disordered" evidence="5">
    <location>
        <begin position="569"/>
        <end position="606"/>
    </location>
</feature>
<evidence type="ECO:0000256" key="6">
    <source>
        <dbReference type="SAM" id="Phobius"/>
    </source>
</evidence>
<evidence type="ECO:0000313" key="8">
    <source>
        <dbReference type="EMBL" id="QEG40719.1"/>
    </source>
</evidence>
<feature type="transmembrane region" description="Helical" evidence="6">
    <location>
        <begin position="107"/>
        <end position="130"/>
    </location>
</feature>
<keyword evidence="6" id="KW-0812">Transmembrane</keyword>
<dbReference type="AlphaFoldDB" id="A0A5B9QS40"/>
<feature type="transmembrane region" description="Helical" evidence="6">
    <location>
        <begin position="65"/>
        <end position="86"/>
    </location>
</feature>
<keyword evidence="2 4" id="KW-0479">Metal-binding</keyword>
<dbReference type="Gene3D" id="1.10.760.10">
    <property type="entry name" value="Cytochrome c-like domain"/>
    <property type="match status" value="1"/>
</dbReference>
<reference evidence="8 9" key="1">
    <citation type="submission" date="2019-08" db="EMBL/GenBank/DDBJ databases">
        <title>Deep-cultivation of Planctomycetes and their phenomic and genomic characterization uncovers novel biology.</title>
        <authorList>
            <person name="Wiegand S."/>
            <person name="Jogler M."/>
            <person name="Boedeker C."/>
            <person name="Pinto D."/>
            <person name="Vollmers J."/>
            <person name="Rivas-Marin E."/>
            <person name="Kohn T."/>
            <person name="Peeters S.H."/>
            <person name="Heuer A."/>
            <person name="Rast P."/>
            <person name="Oberbeckmann S."/>
            <person name="Bunk B."/>
            <person name="Jeske O."/>
            <person name="Meyerdierks A."/>
            <person name="Storesund J.E."/>
            <person name="Kallscheuer N."/>
            <person name="Luecker S."/>
            <person name="Lage O.M."/>
            <person name="Pohl T."/>
            <person name="Merkel B.J."/>
            <person name="Hornburger P."/>
            <person name="Mueller R.-W."/>
            <person name="Bruemmer F."/>
            <person name="Labrenz M."/>
            <person name="Spormann A.M."/>
            <person name="Op den Camp H."/>
            <person name="Overmann J."/>
            <person name="Amann R."/>
            <person name="Jetten M.S.M."/>
            <person name="Mascher T."/>
            <person name="Medema M.H."/>
            <person name="Devos D.P."/>
            <person name="Kaster A.-K."/>
            <person name="Ovreas L."/>
            <person name="Rohde M."/>
            <person name="Galperin M.Y."/>
            <person name="Jogler C."/>
        </authorList>
    </citation>
    <scope>NUCLEOTIDE SEQUENCE [LARGE SCALE GENOMIC DNA]</scope>
    <source>
        <strain evidence="8 9">UC8</strain>
    </source>
</reference>
<dbReference type="RefSeq" id="WP_238388597.1">
    <property type="nucleotide sequence ID" value="NZ_CP042914.1"/>
</dbReference>
<protein>
    <submittedName>
        <fullName evidence="8">Cytochrome c</fullName>
    </submittedName>
</protein>
<feature type="compositionally biased region" description="Acidic residues" evidence="5">
    <location>
        <begin position="321"/>
        <end position="343"/>
    </location>
</feature>
<dbReference type="PANTHER" id="PTHR40394">
    <property type="entry name" value="LIPOPROTEIN-RELATED"/>
    <property type="match status" value="1"/>
</dbReference>
<dbReference type="KEGG" id="rul:UC8_27360"/>
<keyword evidence="3 4" id="KW-0408">Iron</keyword>
<feature type="compositionally biased region" description="Basic and acidic residues" evidence="5">
    <location>
        <begin position="569"/>
        <end position="586"/>
    </location>
</feature>
<evidence type="ECO:0000313" key="9">
    <source>
        <dbReference type="Proteomes" id="UP000325286"/>
    </source>
</evidence>
<dbReference type="InterPro" id="IPR021776">
    <property type="entry name" value="ActD"/>
</dbReference>
<dbReference type="PANTHER" id="PTHR40394:SF2">
    <property type="entry name" value="QUINOL:CYTOCHROME C OXIDOREDUCTASE MEMBRANE PROTEIN"/>
    <property type="match status" value="1"/>
</dbReference>
<feature type="compositionally biased region" description="Basic and acidic residues" evidence="5">
    <location>
        <begin position="344"/>
        <end position="381"/>
    </location>
</feature>
<evidence type="ECO:0000256" key="1">
    <source>
        <dbReference type="ARBA" id="ARBA00022617"/>
    </source>
</evidence>
<evidence type="ECO:0000256" key="2">
    <source>
        <dbReference type="ARBA" id="ARBA00022723"/>
    </source>
</evidence>
<feature type="compositionally biased region" description="Basic and acidic residues" evidence="5">
    <location>
        <begin position="389"/>
        <end position="420"/>
    </location>
</feature>
<dbReference type="GO" id="GO:0046872">
    <property type="term" value="F:metal ion binding"/>
    <property type="evidence" value="ECO:0007669"/>
    <property type="project" value="UniProtKB-KW"/>
</dbReference>
<keyword evidence="6" id="KW-0472">Membrane</keyword>
<organism evidence="8 9">
    <name type="scientific">Roseimaritima ulvae</name>
    <dbReference type="NCBI Taxonomy" id="980254"/>
    <lineage>
        <taxon>Bacteria</taxon>
        <taxon>Pseudomonadati</taxon>
        <taxon>Planctomycetota</taxon>
        <taxon>Planctomycetia</taxon>
        <taxon>Pirellulales</taxon>
        <taxon>Pirellulaceae</taxon>
        <taxon>Roseimaritima</taxon>
    </lineage>
</organism>
<keyword evidence="1 4" id="KW-0349">Heme</keyword>
<evidence type="ECO:0000256" key="5">
    <source>
        <dbReference type="SAM" id="MobiDB-lite"/>
    </source>
</evidence>
<feature type="domain" description="Cytochrome c" evidence="7">
    <location>
        <begin position="455"/>
        <end position="549"/>
    </location>
</feature>
<accession>A0A5B9QS40</accession>
<proteinExistence type="predicted"/>
<dbReference type="Pfam" id="PF11821">
    <property type="entry name" value="ActD"/>
    <property type="match status" value="1"/>
</dbReference>
<dbReference type="EMBL" id="CP042914">
    <property type="protein sequence ID" value="QEG40719.1"/>
    <property type="molecule type" value="Genomic_DNA"/>
</dbReference>
<feature type="transmembrane region" description="Helical" evidence="6">
    <location>
        <begin position="198"/>
        <end position="217"/>
    </location>
</feature>
<dbReference type="Proteomes" id="UP000325286">
    <property type="component" value="Chromosome"/>
</dbReference>
<dbReference type="PROSITE" id="PS51007">
    <property type="entry name" value="CYTC"/>
    <property type="match status" value="1"/>
</dbReference>
<dbReference type="InterPro" id="IPR009056">
    <property type="entry name" value="Cyt_c-like_dom"/>
</dbReference>